<dbReference type="EMBL" id="JAVHJO010000017">
    <property type="protein sequence ID" value="KAK6525096.1"/>
    <property type="molecule type" value="Genomic_DNA"/>
</dbReference>
<evidence type="ECO:0000313" key="2">
    <source>
        <dbReference type="Proteomes" id="UP001365542"/>
    </source>
</evidence>
<name>A0AAV9WSJ7_9PEZI</name>
<accession>A0AAV9WSJ7</accession>
<organism evidence="1 2">
    <name type="scientific">Orbilia ellipsospora</name>
    <dbReference type="NCBI Taxonomy" id="2528407"/>
    <lineage>
        <taxon>Eukaryota</taxon>
        <taxon>Fungi</taxon>
        <taxon>Dikarya</taxon>
        <taxon>Ascomycota</taxon>
        <taxon>Pezizomycotina</taxon>
        <taxon>Orbiliomycetes</taxon>
        <taxon>Orbiliales</taxon>
        <taxon>Orbiliaceae</taxon>
        <taxon>Orbilia</taxon>
    </lineage>
</organism>
<keyword evidence="2" id="KW-1185">Reference proteome</keyword>
<dbReference type="Proteomes" id="UP001365542">
    <property type="component" value="Unassembled WGS sequence"/>
</dbReference>
<dbReference type="AlphaFoldDB" id="A0AAV9WSJ7"/>
<evidence type="ECO:0008006" key="3">
    <source>
        <dbReference type="Google" id="ProtNLM"/>
    </source>
</evidence>
<evidence type="ECO:0000313" key="1">
    <source>
        <dbReference type="EMBL" id="KAK6525096.1"/>
    </source>
</evidence>
<comment type="caution">
    <text evidence="1">The sequence shown here is derived from an EMBL/GenBank/DDBJ whole genome shotgun (WGS) entry which is preliminary data.</text>
</comment>
<reference evidence="1 2" key="1">
    <citation type="submission" date="2019-10" db="EMBL/GenBank/DDBJ databases">
        <authorList>
            <person name="Palmer J.M."/>
        </authorList>
    </citation>
    <scope>NUCLEOTIDE SEQUENCE [LARGE SCALE GENOMIC DNA]</scope>
    <source>
        <strain evidence="1 2">TWF694</strain>
    </source>
</reference>
<protein>
    <recommendedName>
        <fullName evidence="3">Antifreeze protein</fullName>
    </recommendedName>
</protein>
<proteinExistence type="predicted"/>
<sequence>MLACVLASSCAKPAASCKTISTKAAASSSCSDYLHISTCTSTTTKATQTTTKYVENGKSTWTRVKASTIVVNKTVQSSACDTITLQGICIL</sequence>
<gene>
    <name evidence="1" type="ORF">TWF694_005244</name>
</gene>